<dbReference type="SUPFAM" id="SSF53756">
    <property type="entry name" value="UDP-Glycosyltransferase/glycogen phosphorylase"/>
    <property type="match status" value="1"/>
</dbReference>
<evidence type="ECO:0000313" key="3">
    <source>
        <dbReference type="EMBL" id="ADY72662.1"/>
    </source>
</evidence>
<dbReference type="eggNOG" id="COG0438">
    <property type="taxonomic scope" value="Bacteria"/>
</dbReference>
<dbReference type="KEGG" id="dte:Dester_0001"/>
<evidence type="ECO:0000259" key="2">
    <source>
        <dbReference type="Pfam" id="PF13439"/>
    </source>
</evidence>
<accession>F0S064</accession>
<gene>
    <name evidence="3" type="ordered locus">Dester_0001</name>
</gene>
<dbReference type="AlphaFoldDB" id="F0S064"/>
<dbReference type="OrthoDB" id="9806653at2"/>
<dbReference type="InParanoid" id="F0S064"/>
<dbReference type="STRING" id="868864.Dester_0001"/>
<evidence type="ECO:0000259" key="1">
    <source>
        <dbReference type="Pfam" id="PF00534"/>
    </source>
</evidence>
<reference evidence="4" key="2">
    <citation type="submission" date="2011-02" db="EMBL/GenBank/DDBJ databases">
        <title>The complete genome of Desulfurobacterium thermolithotrophum DSM 11699.</title>
        <authorList>
            <consortium name="US DOE Joint Genome Institute (JGI-PGF)"/>
            <person name="Lucas S."/>
            <person name="Copeland A."/>
            <person name="Lapidus A."/>
            <person name="Bruce D."/>
            <person name="Goodwin L."/>
            <person name="Pitluck S."/>
            <person name="Kyrpides N."/>
            <person name="Mavromatis K."/>
            <person name="Pagani I."/>
            <person name="Ivanova N."/>
            <person name="Mikhailova N."/>
            <person name="Daligault H."/>
            <person name="Detter J.C."/>
            <person name="Tapia R."/>
            <person name="Han C."/>
            <person name="Land M."/>
            <person name="Hauser L."/>
            <person name="Markowitz V."/>
            <person name="Cheng J.-F."/>
            <person name="Hugenholtz P."/>
            <person name="Woyke T."/>
            <person name="Wu D."/>
            <person name="Spring S."/>
            <person name="Brambilla E."/>
            <person name="Klenk H.-P."/>
            <person name="Eisen J.A."/>
        </authorList>
    </citation>
    <scope>NUCLEOTIDE SEQUENCE [LARGE SCALE GENOMIC DNA]</scope>
    <source>
        <strain evidence="4">DSM 11699 / BSA</strain>
    </source>
</reference>
<dbReference type="PANTHER" id="PTHR12526">
    <property type="entry name" value="GLYCOSYLTRANSFERASE"/>
    <property type="match status" value="1"/>
</dbReference>
<dbReference type="CDD" id="cd03801">
    <property type="entry name" value="GT4_PimA-like"/>
    <property type="match status" value="1"/>
</dbReference>
<dbReference type="RefSeq" id="WP_013637622.1">
    <property type="nucleotide sequence ID" value="NC_015185.1"/>
</dbReference>
<dbReference type="EMBL" id="CP002543">
    <property type="protein sequence ID" value="ADY72662.1"/>
    <property type="molecule type" value="Genomic_DNA"/>
</dbReference>
<proteinExistence type="predicted"/>
<dbReference type="Pfam" id="PF13439">
    <property type="entry name" value="Glyco_transf_4"/>
    <property type="match status" value="1"/>
</dbReference>
<evidence type="ECO:0000313" key="4">
    <source>
        <dbReference type="Proteomes" id="UP000007102"/>
    </source>
</evidence>
<protein>
    <submittedName>
        <fullName evidence="3">Glycosyl transferase group 1</fullName>
    </submittedName>
</protein>
<dbReference type="FunCoup" id="F0S064">
    <property type="interactions" value="34"/>
</dbReference>
<feature type="domain" description="Glycosyl transferase family 1" evidence="1">
    <location>
        <begin position="170"/>
        <end position="331"/>
    </location>
</feature>
<dbReference type="Proteomes" id="UP000007102">
    <property type="component" value="Chromosome"/>
</dbReference>
<name>F0S064_DESTD</name>
<organism evidence="3 4">
    <name type="scientific">Desulfurobacterium thermolithotrophum (strain DSM 11699 / BSA)</name>
    <dbReference type="NCBI Taxonomy" id="868864"/>
    <lineage>
        <taxon>Bacteria</taxon>
        <taxon>Pseudomonadati</taxon>
        <taxon>Aquificota</taxon>
        <taxon>Aquificia</taxon>
        <taxon>Desulfurobacteriales</taxon>
        <taxon>Desulfurobacteriaceae</taxon>
        <taxon>Desulfurobacterium</taxon>
    </lineage>
</organism>
<dbReference type="InterPro" id="IPR028098">
    <property type="entry name" value="Glyco_trans_4-like_N"/>
</dbReference>
<dbReference type="InterPro" id="IPR001296">
    <property type="entry name" value="Glyco_trans_1"/>
</dbReference>
<dbReference type="HOGENOM" id="CLU_009583_0_4_0"/>
<dbReference type="GO" id="GO:0016757">
    <property type="term" value="F:glycosyltransferase activity"/>
    <property type="evidence" value="ECO:0007669"/>
    <property type="project" value="InterPro"/>
</dbReference>
<dbReference type="Gene3D" id="3.40.50.2000">
    <property type="entry name" value="Glycogen Phosphorylase B"/>
    <property type="match status" value="2"/>
</dbReference>
<feature type="domain" description="Glycosyltransferase subfamily 4-like N-terminal" evidence="2">
    <location>
        <begin position="13"/>
        <end position="158"/>
    </location>
</feature>
<reference evidence="3 4" key="1">
    <citation type="journal article" date="2011" name="Stand. Genomic Sci.">
        <title>Complete genome sequence of the thermophilic sulfur-reducer Desulfurobacterium thermolithotrophum type strain (BSA(T)) from a deep-sea hydrothermal vent.</title>
        <authorList>
            <person name="Goker M."/>
            <person name="Daligault H."/>
            <person name="Mwirichia R."/>
            <person name="Lapidus A."/>
            <person name="Lucas S."/>
            <person name="Deshpande S."/>
            <person name="Pagani I."/>
            <person name="Tapia R."/>
            <person name="Cheng J.F."/>
            <person name="Goodwin L."/>
            <person name="Pitluck S."/>
            <person name="Liolios K."/>
            <person name="Ivanova N."/>
            <person name="Mavromatis K."/>
            <person name="Mikhailova N."/>
            <person name="Pati A."/>
            <person name="Chen A."/>
            <person name="Palaniappan K."/>
            <person name="Han C."/>
            <person name="Land M."/>
            <person name="Hauser L."/>
            <person name="Pan C."/>
            <person name="Brambilla E.M."/>
            <person name="Rohde M."/>
            <person name="Spring S."/>
            <person name="Sikorski J."/>
            <person name="Wirth R."/>
            <person name="Detter J.C."/>
            <person name="Woyke T."/>
            <person name="Bristow J."/>
            <person name="Eisen J.A."/>
            <person name="Markowitz V."/>
            <person name="Hugenholtz P."/>
            <person name="Kyrpides N.C."/>
            <person name="Klenk H.P."/>
        </authorList>
    </citation>
    <scope>NUCLEOTIDE SEQUENCE [LARGE SCALE GENOMIC DNA]</scope>
    <source>
        <strain evidence="4">DSM 11699 / BSA</strain>
    </source>
</reference>
<keyword evidence="3" id="KW-0808">Transferase</keyword>
<sequence length="361" mass="40551">MKILHVDTEKGWRGGEQQLFYLVKGLKEKGIESAIACRKGDELEKKCKESGFTTIPLSGRQFEDIFRIGIVGKEFDIIHAHAAKAHTISALSKKFHQKPVIYTRRVDYLPKKNRVTALKYRLTDKVVAISKYVKEVLEESIKIPTDKLSVIYSAVDTEIEKNVDYEKVERIKKELKGKPLIGTAAALTQQKNIPNFIEAAKILIKRYPEAKFVVAGEGKLRKELQSLIERLNLQENFKLLGFKKDIQNYIKAFDIFVLPSDFEGLGSSILIAMFLKVPVVSTDAGGTKEVVIDGKTGILVPKKNPQALAEGILRLLEDEKLKEQVTSNAYSMVMDKFSVDKMVDAYIALYGEVIKSGKNLG</sequence>
<keyword evidence="4" id="KW-1185">Reference proteome</keyword>
<dbReference type="Pfam" id="PF00534">
    <property type="entry name" value="Glycos_transf_1"/>
    <property type="match status" value="1"/>
</dbReference>